<dbReference type="GO" id="GO:0015562">
    <property type="term" value="F:efflux transmembrane transporter activity"/>
    <property type="evidence" value="ECO:0007669"/>
    <property type="project" value="InterPro"/>
</dbReference>
<dbReference type="Proteomes" id="UP000198814">
    <property type="component" value="Unassembled WGS sequence"/>
</dbReference>
<dbReference type="PANTHER" id="PTHR30026">
    <property type="entry name" value="OUTER MEMBRANE PROTEIN TOLC"/>
    <property type="match status" value="1"/>
</dbReference>
<evidence type="ECO:0000256" key="2">
    <source>
        <dbReference type="ARBA" id="ARBA00007613"/>
    </source>
</evidence>
<dbReference type="STRING" id="42354.SAMN05216333_10886"/>
<evidence type="ECO:0000256" key="5">
    <source>
        <dbReference type="ARBA" id="ARBA00022692"/>
    </source>
</evidence>
<evidence type="ECO:0000256" key="8">
    <source>
        <dbReference type="SAM" id="Coils"/>
    </source>
</evidence>
<dbReference type="EMBL" id="FODO01000008">
    <property type="protein sequence ID" value="SEO34569.1"/>
    <property type="molecule type" value="Genomic_DNA"/>
</dbReference>
<dbReference type="OrthoDB" id="9813458at2"/>
<dbReference type="SUPFAM" id="SSF56954">
    <property type="entry name" value="Outer membrane efflux proteins (OEP)"/>
    <property type="match status" value="1"/>
</dbReference>
<keyword evidence="4" id="KW-1134">Transmembrane beta strand</keyword>
<keyword evidence="9" id="KW-0645">Protease</keyword>
<reference evidence="10" key="1">
    <citation type="submission" date="2016-10" db="EMBL/GenBank/DDBJ databases">
        <authorList>
            <person name="Varghese N."/>
            <person name="Submissions S."/>
        </authorList>
    </citation>
    <scope>NUCLEOTIDE SEQUENCE [LARGE SCALE GENOMIC DNA]</scope>
    <source>
        <strain evidence="10">Nm76</strain>
    </source>
</reference>
<evidence type="ECO:0000256" key="4">
    <source>
        <dbReference type="ARBA" id="ARBA00022452"/>
    </source>
</evidence>
<dbReference type="GO" id="GO:0015288">
    <property type="term" value="F:porin activity"/>
    <property type="evidence" value="ECO:0007669"/>
    <property type="project" value="TreeGrafter"/>
</dbReference>
<name>A0A1H8NY39_9PROT</name>
<dbReference type="InterPro" id="IPR010130">
    <property type="entry name" value="T1SS_OMP_TolC"/>
</dbReference>
<keyword evidence="5" id="KW-0812">Transmembrane</keyword>
<keyword evidence="8" id="KW-0175">Coiled coil</keyword>
<evidence type="ECO:0000256" key="7">
    <source>
        <dbReference type="ARBA" id="ARBA00023237"/>
    </source>
</evidence>
<dbReference type="AlphaFoldDB" id="A0A1H8NY39"/>
<dbReference type="Gene3D" id="1.20.1600.10">
    <property type="entry name" value="Outer membrane efflux proteins (OEP)"/>
    <property type="match status" value="1"/>
</dbReference>
<sequence>MIDIRKILILAGFFLSPISHGHAMSLLDAYEAALQHDPTYRSAYHENEAGQQAEAIGLASLLPNLSITHTQNKSSGTITGKTQTGQSVSDVVTFDSQISSLTLRQPLINLEAVASYRIGKAQADSSRAKFTGRSQQLIVRLVEAYVETLLAQDHVKLVEAQLVSLEELKRVNERMLIKGEGTTTDVLETQSKHAIAQARVIEANDELEGAQLKLEAIIGQKINQLDRLSDAFNTRAIQLQDYDNWYALALERNAELVTQRHAVTSGKEEIRKSFAGHTPRVDLVASLSKNNRGSFITRNQDAELGTIGVEVNFPLYAGGRVNALTAQAKANHARAEADLDAVTDKVLVELKKQYNLLKSGIKKIESLELAVKSAELLVDATEKSIRGGIRINLNLLDAQQQLYTAQRDLSRARFDYLLAYLRLQLAAGTLVLDDLRNIASYFKTSLR</sequence>
<evidence type="ECO:0000313" key="10">
    <source>
        <dbReference type="Proteomes" id="UP000198814"/>
    </source>
</evidence>
<keyword evidence="7" id="KW-0998">Cell outer membrane</keyword>
<comment type="similarity">
    <text evidence="2">Belongs to the outer membrane factor (OMF) (TC 1.B.17) family.</text>
</comment>
<evidence type="ECO:0000256" key="1">
    <source>
        <dbReference type="ARBA" id="ARBA00004442"/>
    </source>
</evidence>
<keyword evidence="6" id="KW-0472">Membrane</keyword>
<comment type="subcellular location">
    <subcellularLocation>
        <location evidence="1">Cell outer membrane</location>
    </subcellularLocation>
</comment>
<protein>
    <submittedName>
        <fullName evidence="9">Outer membrane protein, protease secretion system</fullName>
    </submittedName>
</protein>
<gene>
    <name evidence="9" type="ORF">SAMN05216333_10886</name>
</gene>
<dbReference type="NCBIfam" id="TIGR01844">
    <property type="entry name" value="type_I_sec_TolC"/>
    <property type="match status" value="1"/>
</dbReference>
<evidence type="ECO:0000313" key="9">
    <source>
        <dbReference type="EMBL" id="SEO34569.1"/>
    </source>
</evidence>
<organism evidence="9 10">
    <name type="scientific">Nitrosomonas oligotropha</name>
    <dbReference type="NCBI Taxonomy" id="42354"/>
    <lineage>
        <taxon>Bacteria</taxon>
        <taxon>Pseudomonadati</taxon>
        <taxon>Pseudomonadota</taxon>
        <taxon>Betaproteobacteria</taxon>
        <taxon>Nitrosomonadales</taxon>
        <taxon>Nitrosomonadaceae</taxon>
        <taxon>Nitrosomonas</taxon>
    </lineage>
</organism>
<dbReference type="InterPro" id="IPR003423">
    <property type="entry name" value="OMP_efflux"/>
</dbReference>
<dbReference type="InterPro" id="IPR051906">
    <property type="entry name" value="TolC-like"/>
</dbReference>
<dbReference type="GO" id="GO:0008233">
    <property type="term" value="F:peptidase activity"/>
    <property type="evidence" value="ECO:0007669"/>
    <property type="project" value="UniProtKB-KW"/>
</dbReference>
<dbReference type="GO" id="GO:1990281">
    <property type="term" value="C:efflux pump complex"/>
    <property type="evidence" value="ECO:0007669"/>
    <property type="project" value="TreeGrafter"/>
</dbReference>
<keyword evidence="9" id="KW-0378">Hydrolase</keyword>
<feature type="coiled-coil region" evidence="8">
    <location>
        <begin position="325"/>
        <end position="384"/>
    </location>
</feature>
<dbReference type="GO" id="GO:0006508">
    <property type="term" value="P:proteolysis"/>
    <property type="evidence" value="ECO:0007669"/>
    <property type="project" value="UniProtKB-KW"/>
</dbReference>
<evidence type="ECO:0000256" key="3">
    <source>
        <dbReference type="ARBA" id="ARBA00022448"/>
    </source>
</evidence>
<evidence type="ECO:0000256" key="6">
    <source>
        <dbReference type="ARBA" id="ARBA00023136"/>
    </source>
</evidence>
<dbReference type="PANTHER" id="PTHR30026:SF20">
    <property type="entry name" value="OUTER MEMBRANE PROTEIN TOLC"/>
    <property type="match status" value="1"/>
</dbReference>
<proteinExistence type="inferred from homology"/>
<accession>A0A1H8NY39</accession>
<dbReference type="Pfam" id="PF02321">
    <property type="entry name" value="OEP"/>
    <property type="match status" value="2"/>
</dbReference>
<keyword evidence="3" id="KW-0813">Transport</keyword>
<dbReference type="GO" id="GO:0009279">
    <property type="term" value="C:cell outer membrane"/>
    <property type="evidence" value="ECO:0007669"/>
    <property type="project" value="UniProtKB-SubCell"/>
</dbReference>
<keyword evidence="10" id="KW-1185">Reference proteome</keyword>